<sequence length="191" mass="21919">MRHQLLISVFIFLLTIGLNFETLAGVKEALKFAREGINKAVELAPKVKKRKSFDSRNYYPGEIKVFYKVSMKRDTTNDVIIKSTGYSEVDEVTIEIKLSRIEKVEMVEKAVISAWGMLNRKNFIKSDRKTDKVEFKIGDYDVEINVKFEGSEQAEIKIAKIKIIVVSPVEEFEKAVVQAIRRYKVSDGSFI</sequence>
<gene>
    <name evidence="1" type="ORF">JGI24_00660</name>
</gene>
<dbReference type="OrthoDB" id="9792675at2"/>
<evidence type="ECO:0000313" key="1">
    <source>
        <dbReference type="EMBL" id="CUS99752.1"/>
    </source>
</evidence>
<evidence type="ECO:0000313" key="2">
    <source>
        <dbReference type="Proteomes" id="UP000243065"/>
    </source>
</evidence>
<dbReference type="AlphaFoldDB" id="A0A656D4L4"/>
<dbReference type="Proteomes" id="UP000243065">
    <property type="component" value="Unassembled WGS sequence"/>
</dbReference>
<keyword evidence="2" id="KW-1185">Reference proteome</keyword>
<dbReference type="EMBL" id="CZVU01000022">
    <property type="protein sequence ID" value="CUS99752.1"/>
    <property type="molecule type" value="Genomic_DNA"/>
</dbReference>
<reference evidence="1 2" key="1">
    <citation type="submission" date="2015-11" db="EMBL/GenBank/DDBJ databases">
        <authorList>
            <person name="Varghese N."/>
        </authorList>
    </citation>
    <scope>NUCLEOTIDE SEQUENCE [LARGE SCALE GENOMIC DNA]</scope>
    <source>
        <strain evidence="1 2">JGI-24</strain>
    </source>
</reference>
<organism evidence="1 2">
    <name type="scientific">Kryptobacter tengchongensis</name>
    <dbReference type="NCBI Taxonomy" id="1643429"/>
    <lineage>
        <taxon>Bacteria</taxon>
        <taxon>Pseudomonadati</taxon>
        <taxon>Candidatus Kryptoniota</taxon>
        <taxon>Candidatus Kryptobacter</taxon>
    </lineage>
</organism>
<dbReference type="RefSeq" id="WP_072150112.1">
    <property type="nucleotide sequence ID" value="NZ_CZVU01000022.1"/>
</dbReference>
<name>A0A656D4L4_KRYT1</name>
<accession>A0A656D4L4</accession>
<protein>
    <submittedName>
        <fullName evidence="1">Uncharacterized protein</fullName>
    </submittedName>
</protein>
<proteinExistence type="predicted"/>